<protein>
    <submittedName>
        <fullName evidence="1">Uncharacterized protein</fullName>
    </submittedName>
</protein>
<evidence type="ECO:0000313" key="1">
    <source>
        <dbReference type="EMBL" id="RDY22857.1"/>
    </source>
</evidence>
<organism evidence="1 2">
    <name type="scientific">Romboutsia maritimum</name>
    <dbReference type="NCBI Taxonomy" id="2020948"/>
    <lineage>
        <taxon>Bacteria</taxon>
        <taxon>Bacillati</taxon>
        <taxon>Bacillota</taxon>
        <taxon>Clostridia</taxon>
        <taxon>Peptostreptococcales</taxon>
        <taxon>Peptostreptococcaceae</taxon>
        <taxon>Romboutsia</taxon>
    </lineage>
</organism>
<dbReference type="AlphaFoldDB" id="A0A371IQU3"/>
<dbReference type="Proteomes" id="UP000243494">
    <property type="component" value="Unassembled WGS sequence"/>
</dbReference>
<name>A0A371IQU3_9FIRM</name>
<dbReference type="OrthoDB" id="1758085at2"/>
<comment type="caution">
    <text evidence="1">The sequence shown here is derived from an EMBL/GenBank/DDBJ whole genome shotgun (WGS) entry which is preliminary data.</text>
</comment>
<dbReference type="EMBL" id="NOJZ02000024">
    <property type="protein sequence ID" value="RDY22857.1"/>
    <property type="molecule type" value="Genomic_DNA"/>
</dbReference>
<accession>A0A371IQU3</accession>
<dbReference type="RefSeq" id="WP_095405365.1">
    <property type="nucleotide sequence ID" value="NZ_NOJZ02000024.1"/>
</dbReference>
<reference evidence="1 2" key="1">
    <citation type="journal article" date="2017" name="Genome Announc.">
        <title>Draft Genome Sequence of Romboutsia maritimum sp. nov. Strain CCRI-22766(T), Isolated from Coastal Estuarine Mud.</title>
        <authorList>
            <person name="Maheux A.F."/>
            <person name="Boudreau D.K."/>
            <person name="Berube E."/>
            <person name="Boissinot M."/>
            <person name="Raymond F."/>
            <person name="Brodeur S."/>
            <person name="Corbeil J."/>
            <person name="Brightwell G."/>
            <person name="Broda D."/>
            <person name="Omar R.F."/>
            <person name="Bergeron M.G."/>
        </authorList>
    </citation>
    <scope>NUCLEOTIDE SEQUENCE [LARGE SCALE GENOMIC DNA]</scope>
    <source>
        <strain evidence="1 2">CCRI-22766</strain>
    </source>
</reference>
<proteinExistence type="predicted"/>
<keyword evidence="2" id="KW-1185">Reference proteome</keyword>
<gene>
    <name evidence="1" type="ORF">CHF27_011085</name>
</gene>
<evidence type="ECO:0000313" key="2">
    <source>
        <dbReference type="Proteomes" id="UP000243494"/>
    </source>
</evidence>
<sequence length="94" mass="11479">MHEVRQAVNSDNIVNLFIFENINTGMWKYQNYKEFIRAVEEDKKNVIESIFELPKYAAFIRQYEILWGKKRSEFNELEREHLDRKYNEIEGDCI</sequence>